<sequence length="134" mass="15833">MSEFHVHQYVQSSNGFGIAGRKKKQPNHFLLFSKELREHVPKGLKIRASQLNKFAGYLWKEKMTEEQRDIWKTRSQREQLTPEDKELTDHVRKNAARSCANRLSNCFFKEFVKTQSVLKNDCFLTDSLELNWSI</sequence>
<organism evidence="1 2">
    <name type="scientific">Rhizophagus irregularis (strain DAOM 197198w)</name>
    <name type="common">Glomus intraradices</name>
    <dbReference type="NCBI Taxonomy" id="1432141"/>
    <lineage>
        <taxon>Eukaryota</taxon>
        <taxon>Fungi</taxon>
        <taxon>Fungi incertae sedis</taxon>
        <taxon>Mucoromycota</taxon>
        <taxon>Glomeromycotina</taxon>
        <taxon>Glomeromycetes</taxon>
        <taxon>Glomerales</taxon>
        <taxon>Glomeraceae</taxon>
        <taxon>Rhizophagus</taxon>
    </lineage>
</organism>
<dbReference type="InterPro" id="IPR036910">
    <property type="entry name" value="HMG_box_dom_sf"/>
</dbReference>
<dbReference type="EMBL" id="JEMT01014970">
    <property type="protein sequence ID" value="EXX72873.1"/>
    <property type="molecule type" value="Genomic_DNA"/>
</dbReference>
<reference evidence="1 2" key="1">
    <citation type="submission" date="2014-02" db="EMBL/GenBank/DDBJ databases">
        <title>Single nucleus genome sequencing reveals high similarity among nuclei of an endomycorrhizal fungus.</title>
        <authorList>
            <person name="Lin K."/>
            <person name="Geurts R."/>
            <person name="Zhang Z."/>
            <person name="Limpens E."/>
            <person name="Saunders D.G."/>
            <person name="Mu D."/>
            <person name="Pang E."/>
            <person name="Cao H."/>
            <person name="Cha H."/>
            <person name="Lin T."/>
            <person name="Zhou Q."/>
            <person name="Shang Y."/>
            <person name="Li Y."/>
            <person name="Ivanov S."/>
            <person name="Sharma T."/>
            <person name="Velzen R.V."/>
            <person name="Ruijter N.D."/>
            <person name="Aanen D.K."/>
            <person name="Win J."/>
            <person name="Kamoun S."/>
            <person name="Bisseling T."/>
            <person name="Huang S."/>
        </authorList>
    </citation>
    <scope>NUCLEOTIDE SEQUENCE [LARGE SCALE GENOMIC DNA]</scope>
    <source>
        <strain evidence="2">DAOM197198w</strain>
    </source>
</reference>
<dbReference type="AlphaFoldDB" id="A0A015N1A2"/>
<evidence type="ECO:0000313" key="2">
    <source>
        <dbReference type="Proteomes" id="UP000022910"/>
    </source>
</evidence>
<dbReference type="SUPFAM" id="SSF47095">
    <property type="entry name" value="HMG-box"/>
    <property type="match status" value="1"/>
</dbReference>
<dbReference type="HOGENOM" id="CLU_1897351_0_0_1"/>
<dbReference type="Gene3D" id="1.10.30.10">
    <property type="entry name" value="High mobility group box domain"/>
    <property type="match status" value="1"/>
</dbReference>
<comment type="caution">
    <text evidence="1">The sequence shown here is derived from an EMBL/GenBank/DDBJ whole genome shotgun (WGS) entry which is preliminary data.</text>
</comment>
<name>A0A015N1A2_RHIIW</name>
<evidence type="ECO:0008006" key="3">
    <source>
        <dbReference type="Google" id="ProtNLM"/>
    </source>
</evidence>
<evidence type="ECO:0000313" key="1">
    <source>
        <dbReference type="EMBL" id="EXX72873.1"/>
    </source>
</evidence>
<proteinExistence type="predicted"/>
<keyword evidence="2" id="KW-1185">Reference proteome</keyword>
<gene>
    <name evidence="1" type="ORF">RirG_065290</name>
</gene>
<dbReference type="Proteomes" id="UP000022910">
    <property type="component" value="Unassembled WGS sequence"/>
</dbReference>
<protein>
    <recommendedName>
        <fullName evidence="3">HMG box domain-containing protein</fullName>
    </recommendedName>
</protein>
<accession>A0A015N1A2</accession>
<dbReference type="OrthoDB" id="2307736at2759"/>